<accession>A0A9X4NTZ1</accession>
<dbReference type="InterPro" id="IPR011990">
    <property type="entry name" value="TPR-like_helical_dom_sf"/>
</dbReference>
<dbReference type="OrthoDB" id="6353325at2"/>
<evidence type="ECO:0008006" key="3">
    <source>
        <dbReference type="Google" id="ProtNLM"/>
    </source>
</evidence>
<evidence type="ECO:0000313" key="1">
    <source>
        <dbReference type="EMBL" id="MDG5977377.1"/>
    </source>
</evidence>
<dbReference type="Proteomes" id="UP001152876">
    <property type="component" value="Unassembled WGS sequence"/>
</dbReference>
<sequence>MAQWTRCPHAGAYRFDSASLTPHWGRLHQGDAEPLPEDPALLDAWVHFHNGEFEQAAQAGLRLGDAGWTLANKATCIYAHYIEPREQTRLDLLLGAAERAEAQQKAAPRNPNAWYWQAYAVGRYSQGISVAKALARGLGGKVRRALETAIALNPRHADAHLALANFHAEVIDKVGELIGGMTYGARKDTGLSMYQTALALNPGSAITLAEYANGLLMLAGDRASEEATRLMARAAAIEPLDAMEHLYADSARMALEG</sequence>
<comment type="caution">
    <text evidence="1">The sequence shown here is derived from an EMBL/GenBank/DDBJ whole genome shotgun (WGS) entry which is preliminary data.</text>
</comment>
<dbReference type="SUPFAM" id="SSF48452">
    <property type="entry name" value="TPR-like"/>
    <property type="match status" value="1"/>
</dbReference>
<protein>
    <recommendedName>
        <fullName evidence="3">Tetratricopeptide repeat protein</fullName>
    </recommendedName>
</protein>
<evidence type="ECO:0000313" key="2">
    <source>
        <dbReference type="Proteomes" id="UP001152876"/>
    </source>
</evidence>
<proteinExistence type="predicted"/>
<dbReference type="RefSeq" id="WP_068167442.1">
    <property type="nucleotide sequence ID" value="NZ_AOGK01000020.1"/>
</dbReference>
<reference evidence="1" key="1">
    <citation type="submission" date="2013-01" db="EMBL/GenBank/DDBJ databases">
        <title>Genome draft of Hydrogenophaga taeniospiralis 2K1.</title>
        <authorList>
            <person name="Gomila M."/>
            <person name="Lalucat J."/>
        </authorList>
    </citation>
    <scope>NUCLEOTIDE SEQUENCE</scope>
    <source>
        <strain evidence="1">CCUG 15921</strain>
    </source>
</reference>
<dbReference type="EMBL" id="AOGK01000020">
    <property type="protein sequence ID" value="MDG5977377.1"/>
    <property type="molecule type" value="Genomic_DNA"/>
</dbReference>
<dbReference type="Gene3D" id="1.25.40.10">
    <property type="entry name" value="Tetratricopeptide repeat domain"/>
    <property type="match status" value="1"/>
</dbReference>
<dbReference type="AlphaFoldDB" id="A0A9X4NTZ1"/>
<organism evidence="1 2">
    <name type="scientific">Hydrogenophaga taeniospiralis CCUG 15921</name>
    <dbReference type="NCBI Taxonomy" id="1281780"/>
    <lineage>
        <taxon>Bacteria</taxon>
        <taxon>Pseudomonadati</taxon>
        <taxon>Pseudomonadota</taxon>
        <taxon>Betaproteobacteria</taxon>
        <taxon>Burkholderiales</taxon>
        <taxon>Comamonadaceae</taxon>
        <taxon>Hydrogenophaga</taxon>
    </lineage>
</organism>
<name>A0A9X4NTZ1_9BURK</name>
<gene>
    <name evidence="1" type="ORF">H010_19112</name>
</gene>
<keyword evidence="2" id="KW-1185">Reference proteome</keyword>